<name>A0A8H6HBP5_9AGAR</name>
<sequence>MNPRARPRSTNGQFAKASSIPSPTPLASTMATTEQLQEELANLKAQYGELKQLYQENLANTSAPPPPPPTAPNIDELERVRSMLSELTKKFEEASSRANAGGSEETGGVPPFIPPPTTNGASTSLRSLFPDIEAAHITSIITHDFRGSDLYKLDSRYRDKEAAFTFNGSTGQFETSNRAAKEYKTFDMLYIPLVAYFSILSAHLPSQPTVPLVFFKFLVHLQKLARDYEWAAVLEYSIVFFNRRRMEMLEHGDYSHWALPDNGLMAEHIYAHRKVTIRGSGSGAGSRGGASTPKPPVVCYNWNQNKCSGSAKCPSGRTHVCSTCGKADHSLVDHPKST</sequence>
<evidence type="ECO:0000256" key="1">
    <source>
        <dbReference type="SAM" id="MobiDB-lite"/>
    </source>
</evidence>
<dbReference type="EMBL" id="JACGCI010000155">
    <property type="protein sequence ID" value="KAF6743172.1"/>
    <property type="molecule type" value="Genomic_DNA"/>
</dbReference>
<feature type="region of interest" description="Disordered" evidence="1">
    <location>
        <begin position="90"/>
        <end position="120"/>
    </location>
</feature>
<accession>A0A8H6HBP5</accession>
<keyword evidence="3" id="KW-1185">Reference proteome</keyword>
<evidence type="ECO:0000313" key="3">
    <source>
        <dbReference type="Proteomes" id="UP000521943"/>
    </source>
</evidence>
<protein>
    <submittedName>
        <fullName evidence="2">Uncharacterized protein</fullName>
    </submittedName>
</protein>
<feature type="region of interest" description="Disordered" evidence="1">
    <location>
        <begin position="55"/>
        <end position="74"/>
    </location>
</feature>
<evidence type="ECO:0000313" key="2">
    <source>
        <dbReference type="EMBL" id="KAF6743172.1"/>
    </source>
</evidence>
<comment type="caution">
    <text evidence="2">The sequence shown here is derived from an EMBL/GenBank/DDBJ whole genome shotgun (WGS) entry which is preliminary data.</text>
</comment>
<dbReference type="AlphaFoldDB" id="A0A8H6HBP5"/>
<reference evidence="2 3" key="1">
    <citation type="submission" date="2020-07" db="EMBL/GenBank/DDBJ databases">
        <title>Comparative genomics of pyrophilous fungi reveals a link between fire events and developmental genes.</title>
        <authorList>
            <consortium name="DOE Joint Genome Institute"/>
            <person name="Steindorff A.S."/>
            <person name="Carver A."/>
            <person name="Calhoun S."/>
            <person name="Stillman K."/>
            <person name="Liu H."/>
            <person name="Lipzen A."/>
            <person name="Pangilinan J."/>
            <person name="Labutti K."/>
            <person name="Bruns T.D."/>
            <person name="Grigoriev I.V."/>
        </authorList>
    </citation>
    <scope>NUCLEOTIDE SEQUENCE [LARGE SCALE GENOMIC DNA]</scope>
    <source>
        <strain evidence="2 3">CBS 144469</strain>
    </source>
</reference>
<dbReference type="OrthoDB" id="3051534at2759"/>
<feature type="compositionally biased region" description="Polar residues" evidence="1">
    <location>
        <begin position="19"/>
        <end position="33"/>
    </location>
</feature>
<feature type="region of interest" description="Disordered" evidence="1">
    <location>
        <begin position="1"/>
        <end position="33"/>
    </location>
</feature>
<dbReference type="Proteomes" id="UP000521943">
    <property type="component" value="Unassembled WGS sequence"/>
</dbReference>
<proteinExistence type="predicted"/>
<organism evidence="2 3">
    <name type="scientific">Ephemerocybe angulata</name>
    <dbReference type="NCBI Taxonomy" id="980116"/>
    <lineage>
        <taxon>Eukaryota</taxon>
        <taxon>Fungi</taxon>
        <taxon>Dikarya</taxon>
        <taxon>Basidiomycota</taxon>
        <taxon>Agaricomycotina</taxon>
        <taxon>Agaricomycetes</taxon>
        <taxon>Agaricomycetidae</taxon>
        <taxon>Agaricales</taxon>
        <taxon>Agaricineae</taxon>
        <taxon>Psathyrellaceae</taxon>
        <taxon>Ephemerocybe</taxon>
    </lineage>
</organism>
<gene>
    <name evidence="2" type="ORF">DFP72DRAFT_1021126</name>
</gene>